<gene>
    <name evidence="3" type="ORF">NYZ99_03535</name>
</gene>
<evidence type="ECO:0000259" key="2">
    <source>
        <dbReference type="PROSITE" id="PS50206"/>
    </source>
</evidence>
<dbReference type="PANTHER" id="PTHR45431">
    <property type="entry name" value="RHODANESE-LIKE DOMAIN-CONTAINING PROTEIN 15, CHLOROPLASTIC"/>
    <property type="match status" value="1"/>
</dbReference>
<evidence type="ECO:0000313" key="3">
    <source>
        <dbReference type="EMBL" id="UWX55570.1"/>
    </source>
</evidence>
<name>A0ABY5Y949_9FLAO</name>
<dbReference type="RefSeq" id="WP_260573551.1">
    <property type="nucleotide sequence ID" value="NZ_CP104205.1"/>
</dbReference>
<dbReference type="InterPro" id="IPR036873">
    <property type="entry name" value="Rhodanese-like_dom_sf"/>
</dbReference>
<reference evidence="3" key="1">
    <citation type="submission" date="2022-09" db="EMBL/GenBank/DDBJ databases">
        <title>Maribacter litopenaei sp. nov., isolated from the intestinal tract of the Pacific White Shrimp, Litopenaeus vannamei.</title>
        <authorList>
            <person name="Kim S.Y."/>
            <person name="Hwang C.Y."/>
        </authorList>
    </citation>
    <scope>NUCLEOTIDE SEQUENCE</scope>
    <source>
        <strain evidence="3">HL-LV01</strain>
    </source>
</reference>
<dbReference type="SUPFAM" id="SSF52821">
    <property type="entry name" value="Rhodanese/Cell cycle control phosphatase"/>
    <property type="match status" value="1"/>
</dbReference>
<accession>A0ABY5Y949</accession>
<proteinExistence type="predicted"/>
<organism evidence="3 4">
    <name type="scientific">Maribacter litopenaei</name>
    <dbReference type="NCBI Taxonomy" id="2976127"/>
    <lineage>
        <taxon>Bacteria</taxon>
        <taxon>Pseudomonadati</taxon>
        <taxon>Bacteroidota</taxon>
        <taxon>Flavobacteriia</taxon>
        <taxon>Flavobacteriales</taxon>
        <taxon>Flavobacteriaceae</taxon>
        <taxon>Maribacter</taxon>
    </lineage>
</organism>
<feature type="signal peptide" evidence="1">
    <location>
        <begin position="1"/>
        <end position="21"/>
    </location>
</feature>
<dbReference type="Gene3D" id="3.40.250.10">
    <property type="entry name" value="Rhodanese-like domain"/>
    <property type="match status" value="1"/>
</dbReference>
<dbReference type="CDD" id="cd00158">
    <property type="entry name" value="RHOD"/>
    <property type="match status" value="1"/>
</dbReference>
<keyword evidence="1" id="KW-0732">Signal</keyword>
<dbReference type="InterPro" id="IPR052367">
    <property type="entry name" value="Thiosulfate_ST/Rhodanese-like"/>
</dbReference>
<sequence length="122" mass="13843">MMKYKLILFLCLILNLSCAQTQTPSSKPITSVTTDELKNVVLLDVRTPEEYQQGHLENSLNVNWYDSDFVQQVEGIDKDDTIYVYCKLGGRSAKAQEKLKSLGYKNVVNLEGGYDAWSSKKQ</sequence>
<evidence type="ECO:0000313" key="4">
    <source>
        <dbReference type="Proteomes" id="UP001059209"/>
    </source>
</evidence>
<dbReference type="PROSITE" id="PS50206">
    <property type="entry name" value="RHODANESE_3"/>
    <property type="match status" value="1"/>
</dbReference>
<protein>
    <submittedName>
        <fullName evidence="3">Rhodanese-like domain-containing protein</fullName>
    </submittedName>
</protein>
<dbReference type="Pfam" id="PF00581">
    <property type="entry name" value="Rhodanese"/>
    <property type="match status" value="1"/>
</dbReference>
<dbReference type="SMART" id="SM00450">
    <property type="entry name" value="RHOD"/>
    <property type="match status" value="1"/>
</dbReference>
<dbReference type="PANTHER" id="PTHR45431:SF3">
    <property type="entry name" value="RHODANESE-LIKE DOMAIN-CONTAINING PROTEIN 15, CHLOROPLASTIC"/>
    <property type="match status" value="1"/>
</dbReference>
<keyword evidence="4" id="KW-1185">Reference proteome</keyword>
<feature type="domain" description="Rhodanese" evidence="2">
    <location>
        <begin position="36"/>
        <end position="122"/>
    </location>
</feature>
<feature type="chain" id="PRO_5045543488" evidence="1">
    <location>
        <begin position="22"/>
        <end position="122"/>
    </location>
</feature>
<dbReference type="InterPro" id="IPR001763">
    <property type="entry name" value="Rhodanese-like_dom"/>
</dbReference>
<dbReference type="Proteomes" id="UP001059209">
    <property type="component" value="Chromosome"/>
</dbReference>
<evidence type="ECO:0000256" key="1">
    <source>
        <dbReference type="SAM" id="SignalP"/>
    </source>
</evidence>
<dbReference type="EMBL" id="CP104205">
    <property type="protein sequence ID" value="UWX55570.1"/>
    <property type="molecule type" value="Genomic_DNA"/>
</dbReference>